<feature type="transmembrane region" description="Helical" evidence="1">
    <location>
        <begin position="591"/>
        <end position="610"/>
    </location>
</feature>
<dbReference type="STRING" id="40998.A0A2P8A1K8"/>
<evidence type="ECO:0000313" key="4">
    <source>
        <dbReference type="Proteomes" id="UP000243723"/>
    </source>
</evidence>
<protein>
    <recommendedName>
        <fullName evidence="2">SAC domain-containing protein</fullName>
    </recommendedName>
</protein>
<dbReference type="GO" id="GO:0043812">
    <property type="term" value="F:phosphatidylinositol-4-phosphate phosphatase activity"/>
    <property type="evidence" value="ECO:0007669"/>
    <property type="project" value="TreeGrafter"/>
</dbReference>
<accession>A0A2P8A1K8</accession>
<evidence type="ECO:0000256" key="1">
    <source>
        <dbReference type="SAM" id="Phobius"/>
    </source>
</evidence>
<dbReference type="Pfam" id="PF02383">
    <property type="entry name" value="Syja_N"/>
    <property type="match status" value="1"/>
</dbReference>
<gene>
    <name evidence="3" type="ORF">B9Z65_3468</name>
</gene>
<feature type="transmembrane region" description="Helical" evidence="1">
    <location>
        <begin position="622"/>
        <end position="639"/>
    </location>
</feature>
<dbReference type="AlphaFoldDB" id="A0A2P8A1K8"/>
<comment type="caution">
    <text evidence="3">The sequence shown here is derived from an EMBL/GenBank/DDBJ whole genome shotgun (WGS) entry which is preliminary data.</text>
</comment>
<keyword evidence="4" id="KW-1185">Reference proteome</keyword>
<organism evidence="3 4">
    <name type="scientific">Elsinoe australis</name>
    <dbReference type="NCBI Taxonomy" id="40998"/>
    <lineage>
        <taxon>Eukaryota</taxon>
        <taxon>Fungi</taxon>
        <taxon>Dikarya</taxon>
        <taxon>Ascomycota</taxon>
        <taxon>Pezizomycotina</taxon>
        <taxon>Dothideomycetes</taxon>
        <taxon>Dothideomycetidae</taxon>
        <taxon>Myriangiales</taxon>
        <taxon>Elsinoaceae</taxon>
        <taxon>Elsinoe</taxon>
    </lineage>
</organism>
<dbReference type="InterPro" id="IPR002013">
    <property type="entry name" value="SAC_dom"/>
</dbReference>
<reference evidence="3 4" key="1">
    <citation type="submission" date="2017-05" db="EMBL/GenBank/DDBJ databases">
        <title>Draft genome sequence of Elsinoe australis.</title>
        <authorList>
            <person name="Cheng Q."/>
        </authorList>
    </citation>
    <scope>NUCLEOTIDE SEQUENCE [LARGE SCALE GENOMIC DNA]</scope>
    <source>
        <strain evidence="3 4">NL1</strain>
    </source>
</reference>
<keyword evidence="1" id="KW-0472">Membrane</keyword>
<dbReference type="PROSITE" id="PS50275">
    <property type="entry name" value="SAC"/>
    <property type="match status" value="1"/>
</dbReference>
<feature type="domain" description="SAC" evidence="2">
    <location>
        <begin position="117"/>
        <end position="517"/>
    </location>
</feature>
<dbReference type="OrthoDB" id="405996at2759"/>
<dbReference type="Proteomes" id="UP000243723">
    <property type="component" value="Unassembled WGS sequence"/>
</dbReference>
<evidence type="ECO:0000259" key="2">
    <source>
        <dbReference type="PROSITE" id="PS50275"/>
    </source>
</evidence>
<name>A0A2P8A1K8_9PEZI</name>
<dbReference type="GO" id="GO:0005783">
    <property type="term" value="C:endoplasmic reticulum"/>
    <property type="evidence" value="ECO:0007669"/>
    <property type="project" value="TreeGrafter"/>
</dbReference>
<sequence>MNAALPFRDINVHASSSYYSFSSPSTPDAPTLVIDRPSGDLRLNDGKLLGGQRVSSIQGILGIISLRLDKYVVVITKSKAVGKIRGHAIYNIVSTELLPLRERPVRDTEEDRYVALINASLKSAPMYYSYTFDLTNSFQRQAEVDPSVPMWRRADDRFFWNRFISSDLIDFRKGQSSQRHSRGSQPAVDPYILPVMFGMLRVTNTSIKGNPLNFVLITRRSRHRTGTRYFTRGLDEQGHASNFNETEQIIILNDDSSLGPTTFGGNGGMPNGRVGTNSGKETQILSYVQTRGSVPVFWAEVNTLKYTPKLQIRGVENAVSAAKLHFDEQIRLYGENYLVNLVNQKGREKPVKDAYEKMVNLLVTNPNEDTEADRKTREKFHIIEPESARHEFDHLHYVYFDFHNETKGLKWHRTELLLDELKDGLIKGRYFHGISMPDGRIDVRSKQSSVVRTNCMDCLDRTNVVQSMLGRWTLTRMMTDLGLFRPGEQVSEDQAFEHLFRNVWADNADVVSKSYSGTGALKTDFTRTGNRTKAGALQDLNNSITRYVRNNFADGPRQDAFDLFLGAFTPDQSSIGTGNVFADTRPVFVQAMPYIFAGCAVFILTSLFTARLPDATVWPLRIFTLLCVFVALWAGRFIQSHGTLYVNWPKLNTPEWAQEAYSASLEKVAKDPIVGPLVSQHKRGRSDARMGYMEEGKKRIE</sequence>
<dbReference type="EMBL" id="NHZQ01000083">
    <property type="protein sequence ID" value="PSK54349.1"/>
    <property type="molecule type" value="Genomic_DNA"/>
</dbReference>
<dbReference type="GO" id="GO:0046856">
    <property type="term" value="P:phosphatidylinositol dephosphorylation"/>
    <property type="evidence" value="ECO:0007669"/>
    <property type="project" value="TreeGrafter"/>
</dbReference>
<dbReference type="PANTHER" id="PTHR45662:SF2">
    <property type="entry name" value="PHOSPHATIDYLINOSITOL-3-PHOSPHATASE SAC1"/>
    <property type="match status" value="1"/>
</dbReference>
<evidence type="ECO:0000313" key="3">
    <source>
        <dbReference type="EMBL" id="PSK54349.1"/>
    </source>
</evidence>
<keyword evidence="1" id="KW-1133">Transmembrane helix</keyword>
<proteinExistence type="predicted"/>
<dbReference type="PANTHER" id="PTHR45662">
    <property type="entry name" value="PHOSPHATIDYLINOSITIDE PHOSPHATASE SAC1"/>
    <property type="match status" value="1"/>
</dbReference>
<keyword evidence="1" id="KW-0812">Transmembrane</keyword>